<accession>A0A482WL18</accession>
<organism evidence="2 3">
    <name type="scientific">Laodelphax striatellus</name>
    <name type="common">Small brown planthopper</name>
    <name type="synonym">Delphax striatella</name>
    <dbReference type="NCBI Taxonomy" id="195883"/>
    <lineage>
        <taxon>Eukaryota</taxon>
        <taxon>Metazoa</taxon>
        <taxon>Ecdysozoa</taxon>
        <taxon>Arthropoda</taxon>
        <taxon>Hexapoda</taxon>
        <taxon>Insecta</taxon>
        <taxon>Pterygota</taxon>
        <taxon>Neoptera</taxon>
        <taxon>Paraneoptera</taxon>
        <taxon>Hemiptera</taxon>
        <taxon>Auchenorrhyncha</taxon>
        <taxon>Fulgoroidea</taxon>
        <taxon>Delphacidae</taxon>
        <taxon>Criomorphinae</taxon>
        <taxon>Laodelphax</taxon>
    </lineage>
</organism>
<name>A0A482WL18_LAOST</name>
<protein>
    <submittedName>
        <fullName evidence="2">Uncharacterized protein</fullName>
    </submittedName>
</protein>
<evidence type="ECO:0000313" key="2">
    <source>
        <dbReference type="EMBL" id="RZF34235.1"/>
    </source>
</evidence>
<gene>
    <name evidence="2" type="ORF">LSTR_LSTR016173</name>
</gene>
<dbReference type="InParanoid" id="A0A482WL18"/>
<dbReference type="AlphaFoldDB" id="A0A482WL18"/>
<dbReference type="EMBL" id="QKKF02032320">
    <property type="protein sequence ID" value="RZF34235.1"/>
    <property type="molecule type" value="Genomic_DNA"/>
</dbReference>
<comment type="caution">
    <text evidence="2">The sequence shown here is derived from an EMBL/GenBank/DDBJ whole genome shotgun (WGS) entry which is preliminary data.</text>
</comment>
<feature type="region of interest" description="Disordered" evidence="1">
    <location>
        <begin position="34"/>
        <end position="62"/>
    </location>
</feature>
<dbReference type="Proteomes" id="UP000291343">
    <property type="component" value="Unassembled WGS sequence"/>
</dbReference>
<feature type="compositionally biased region" description="Low complexity" evidence="1">
    <location>
        <begin position="34"/>
        <end position="47"/>
    </location>
</feature>
<proteinExistence type="predicted"/>
<keyword evidence="3" id="KW-1185">Reference proteome</keyword>
<feature type="region of interest" description="Disordered" evidence="1">
    <location>
        <begin position="135"/>
        <end position="154"/>
    </location>
</feature>
<evidence type="ECO:0000256" key="1">
    <source>
        <dbReference type="SAM" id="MobiDB-lite"/>
    </source>
</evidence>
<reference evidence="2 3" key="1">
    <citation type="journal article" date="2017" name="Gigascience">
        <title>Genome sequence of the small brown planthopper, Laodelphax striatellus.</title>
        <authorList>
            <person name="Zhu J."/>
            <person name="Jiang F."/>
            <person name="Wang X."/>
            <person name="Yang P."/>
            <person name="Bao Y."/>
            <person name="Zhao W."/>
            <person name="Wang W."/>
            <person name="Lu H."/>
            <person name="Wang Q."/>
            <person name="Cui N."/>
            <person name="Li J."/>
            <person name="Chen X."/>
            <person name="Luo L."/>
            <person name="Yu J."/>
            <person name="Kang L."/>
            <person name="Cui F."/>
        </authorList>
    </citation>
    <scope>NUCLEOTIDE SEQUENCE [LARGE SCALE GENOMIC DNA]</scope>
    <source>
        <strain evidence="2">Lst14</strain>
    </source>
</reference>
<evidence type="ECO:0000313" key="3">
    <source>
        <dbReference type="Proteomes" id="UP000291343"/>
    </source>
</evidence>
<sequence>MKLEVCLVEGVYGPSAAVHPRCLPFDQLSGSSSRSSTPFGAPWGALLPPAPGGGDSPSGHPPIVRVAWPASSVRPWILGAAHCIARTPGQMPRGVLPARWAVPASTSESELDSWAGGGEETVRCDQCGQSYRYRSSYTQDPRAEPSAPQATAPPIRLLHLVDRVRHSQVSLR</sequence>